<organism evidence="1 2">
    <name type="scientific">Desulfosporosinus acidiphilus (strain DSM 22704 / JCM 16185 / SJ4)</name>
    <dbReference type="NCBI Taxonomy" id="646529"/>
    <lineage>
        <taxon>Bacteria</taxon>
        <taxon>Bacillati</taxon>
        <taxon>Bacillota</taxon>
        <taxon>Clostridia</taxon>
        <taxon>Eubacteriales</taxon>
        <taxon>Desulfitobacteriaceae</taxon>
        <taxon>Desulfosporosinus</taxon>
    </lineage>
</organism>
<keyword evidence="2" id="KW-1185">Reference proteome</keyword>
<reference evidence="1 2" key="1">
    <citation type="journal article" date="2012" name="J. Bacteriol.">
        <title>Complete genome sequences of Desulfosporosinus orientis DSM765T, Desulfosporosinus youngiae DSM17734T, Desulfosporosinus meridiei DSM13257T, and Desulfosporosinus acidiphilus DSM22704T.</title>
        <authorList>
            <person name="Pester M."/>
            <person name="Brambilla E."/>
            <person name="Alazard D."/>
            <person name="Rattei T."/>
            <person name="Weinmaier T."/>
            <person name="Han J."/>
            <person name="Lucas S."/>
            <person name="Lapidus A."/>
            <person name="Cheng J.F."/>
            <person name="Goodwin L."/>
            <person name="Pitluck S."/>
            <person name="Peters L."/>
            <person name="Ovchinnikova G."/>
            <person name="Teshima H."/>
            <person name="Detter J.C."/>
            <person name="Han C.S."/>
            <person name="Tapia R."/>
            <person name="Land M.L."/>
            <person name="Hauser L."/>
            <person name="Kyrpides N.C."/>
            <person name="Ivanova N.N."/>
            <person name="Pagani I."/>
            <person name="Huntmann M."/>
            <person name="Wei C.L."/>
            <person name="Davenport K.W."/>
            <person name="Daligault H."/>
            <person name="Chain P.S."/>
            <person name="Chen A."/>
            <person name="Mavromatis K."/>
            <person name="Markowitz V."/>
            <person name="Szeto E."/>
            <person name="Mikhailova N."/>
            <person name="Pati A."/>
            <person name="Wagner M."/>
            <person name="Woyke T."/>
            <person name="Ollivier B."/>
            <person name="Klenk H.P."/>
            <person name="Spring S."/>
            <person name="Loy A."/>
        </authorList>
    </citation>
    <scope>NUCLEOTIDE SEQUENCE [LARGE SCALE GENOMIC DNA]</scope>
    <source>
        <strain evidence="2">DSM 22704 / JCM 16185 / SJ4</strain>
    </source>
</reference>
<gene>
    <name evidence="1" type="ordered locus">Desaci_4124</name>
</gene>
<dbReference type="EMBL" id="CP003639">
    <property type="protein sequence ID" value="AFM42986.1"/>
    <property type="molecule type" value="Genomic_DNA"/>
</dbReference>
<dbReference type="Proteomes" id="UP000002892">
    <property type="component" value="Chromosome"/>
</dbReference>
<dbReference type="HOGENOM" id="CLU_2787017_0_0_9"/>
<proteinExistence type="predicted"/>
<dbReference type="OrthoDB" id="1799144at2"/>
<dbReference type="AlphaFoldDB" id="I4DB12"/>
<sequence>MSKTTKSESTKTTLLAKQIKCVQCQSRGVRKIGTSHYFCAECCTEFTIFGDSVTMYSISTDGGLLKIS</sequence>
<evidence type="ECO:0000313" key="1">
    <source>
        <dbReference type="EMBL" id="AFM42986.1"/>
    </source>
</evidence>
<name>I4DB12_DESAJ</name>
<accession>I4DB12</accession>
<evidence type="ECO:0000313" key="2">
    <source>
        <dbReference type="Proteomes" id="UP000002892"/>
    </source>
</evidence>
<dbReference type="KEGG" id="dai:Desaci_4124"/>
<protein>
    <submittedName>
        <fullName evidence="1">Uncharacterized protein</fullName>
    </submittedName>
</protein>
<dbReference type="RefSeq" id="WP_014828972.1">
    <property type="nucleotide sequence ID" value="NC_018068.1"/>
</dbReference>
<dbReference type="STRING" id="646529.Desaci_4124"/>